<dbReference type="Pfam" id="PF00022">
    <property type="entry name" value="Actin"/>
    <property type="match status" value="2"/>
</dbReference>
<keyword evidence="4" id="KW-1185">Reference proteome</keyword>
<proteinExistence type="inferred from homology"/>
<dbReference type="InterPro" id="IPR043129">
    <property type="entry name" value="ATPase_NBD"/>
</dbReference>
<evidence type="ECO:0000256" key="2">
    <source>
        <dbReference type="SAM" id="Coils"/>
    </source>
</evidence>
<sequence length="734" mass="82700">MVSQGRPERQSDYSRMPSHRPLVIDNGAYFCRVGWAGEKDPRFSFHNVLHRPRHRGSGELTSIVGDYDSGTVKLFDFTRSSLRSAFDGNVVYQFETMESILDHTFDRIGVDGAVVDHPVLLTEAPCNPIFSRTRMAELLFETYGVPSLEFGSDGMFSYAYNQRLGLCESDGLLVCSGHTTTHVIPMVNGEPIMEACCRTGVGGFHVTSYLKRLLSLQHPYHLNEIVWEKVEELKQEYCYVAEDYHAELSIFQKGGAEAEAKTKWWQLPWVPPPEKEQPSEEELARRAAIKEKQGQRLREMAFAKRSSKIADLETEIEGLEYLLQELDDAEDAKAEASLLGPSSFGSREEVQAALAKATMSLRKAKGEPVDIKKVEDDIPMSEKYPLLEVPNSLLTPEQLKEKKKQQFLKITTEGRIRAKQKRQEEDLQREREQQLEEERRLANPELYLEELRVRQAEVSARVDQSKRQKIGMASAGAVTSLTSGVSGRGERLSAVQKERMKLLTTAAFDRGKDEDTFGMNDEDWELYKRVGKDTDGDDEDDEDEAELARINIRLKELDPSFMPSTGLIQGAQTVIPSVQQRPLTAEDFRIPLGVERFRAPEIVLQPSMMGLDQAGLGEMLALALMRLPQHYRERVMKGSVLLTGGNSLFEGLDMRLLAELRMTRPLGATIKVVRAADPKLDAWRGASVFASSSSFQKSALSKADFEERGPDWLRHHHLKYSGGSLSNSFLTDNT</sequence>
<feature type="coiled-coil region" evidence="2">
    <location>
        <begin position="417"/>
        <end position="468"/>
    </location>
</feature>
<accession>A0ABP0V316</accession>
<name>A0ABP0V316_9BRYO</name>
<dbReference type="PANTHER" id="PTHR11937">
    <property type="entry name" value="ACTIN"/>
    <property type="match status" value="1"/>
</dbReference>
<dbReference type="Gene3D" id="3.90.640.10">
    <property type="entry name" value="Actin, Chain A, domain 4"/>
    <property type="match status" value="1"/>
</dbReference>
<protein>
    <recommendedName>
        <fullName evidence="5">Actin-related protein 5</fullName>
    </recommendedName>
</protein>
<dbReference type="InterPro" id="IPR004000">
    <property type="entry name" value="Actin"/>
</dbReference>
<dbReference type="SUPFAM" id="SSF53067">
    <property type="entry name" value="Actin-like ATPase domain"/>
    <property type="match status" value="2"/>
</dbReference>
<dbReference type="Gene3D" id="3.30.420.40">
    <property type="match status" value="2"/>
</dbReference>
<evidence type="ECO:0000313" key="3">
    <source>
        <dbReference type="EMBL" id="CAK9234792.1"/>
    </source>
</evidence>
<reference evidence="3" key="1">
    <citation type="submission" date="2024-02" db="EMBL/GenBank/DDBJ databases">
        <authorList>
            <consortium name="ELIXIR-Norway"/>
            <consortium name="Elixir Norway"/>
        </authorList>
    </citation>
    <scope>NUCLEOTIDE SEQUENCE</scope>
</reference>
<evidence type="ECO:0000256" key="1">
    <source>
        <dbReference type="RuleBase" id="RU000487"/>
    </source>
</evidence>
<dbReference type="SMART" id="SM00268">
    <property type="entry name" value="ACTIN"/>
    <property type="match status" value="1"/>
</dbReference>
<organism evidence="3 4">
    <name type="scientific">Sphagnum troendelagicum</name>
    <dbReference type="NCBI Taxonomy" id="128251"/>
    <lineage>
        <taxon>Eukaryota</taxon>
        <taxon>Viridiplantae</taxon>
        <taxon>Streptophyta</taxon>
        <taxon>Embryophyta</taxon>
        <taxon>Bryophyta</taxon>
        <taxon>Sphagnophytina</taxon>
        <taxon>Sphagnopsida</taxon>
        <taxon>Sphagnales</taxon>
        <taxon>Sphagnaceae</taxon>
        <taxon>Sphagnum</taxon>
    </lineage>
</organism>
<dbReference type="Proteomes" id="UP001497512">
    <property type="component" value="Chromosome 8"/>
</dbReference>
<feature type="coiled-coil region" evidence="2">
    <location>
        <begin position="309"/>
        <end position="367"/>
    </location>
</feature>
<comment type="similarity">
    <text evidence="1">Belongs to the actin family.</text>
</comment>
<dbReference type="CDD" id="cd10211">
    <property type="entry name" value="ASKHA_NBD_Arp5"/>
    <property type="match status" value="1"/>
</dbReference>
<gene>
    <name evidence="3" type="ORF">CSSPTR1EN2_LOCUS22394</name>
</gene>
<keyword evidence="2" id="KW-0175">Coiled coil</keyword>
<evidence type="ECO:0008006" key="5">
    <source>
        <dbReference type="Google" id="ProtNLM"/>
    </source>
</evidence>
<dbReference type="EMBL" id="OZ019900">
    <property type="protein sequence ID" value="CAK9234792.1"/>
    <property type="molecule type" value="Genomic_DNA"/>
</dbReference>
<evidence type="ECO:0000313" key="4">
    <source>
        <dbReference type="Proteomes" id="UP001497512"/>
    </source>
</evidence>